<evidence type="ECO:0000313" key="1">
    <source>
        <dbReference type="EMBL" id="KKN77765.1"/>
    </source>
</evidence>
<accession>A0A0F9T9A4</accession>
<protein>
    <submittedName>
        <fullName evidence="1">Uncharacterized protein</fullName>
    </submittedName>
</protein>
<organism evidence="1">
    <name type="scientific">marine sediment metagenome</name>
    <dbReference type="NCBI Taxonomy" id="412755"/>
    <lineage>
        <taxon>unclassified sequences</taxon>
        <taxon>metagenomes</taxon>
        <taxon>ecological metagenomes</taxon>
    </lineage>
</organism>
<comment type="caution">
    <text evidence="1">The sequence shown here is derived from an EMBL/GenBank/DDBJ whole genome shotgun (WGS) entry which is preliminary data.</text>
</comment>
<name>A0A0F9T9A4_9ZZZZ</name>
<dbReference type="AlphaFoldDB" id="A0A0F9T9A4"/>
<reference evidence="1" key="1">
    <citation type="journal article" date="2015" name="Nature">
        <title>Complex archaea that bridge the gap between prokaryotes and eukaryotes.</title>
        <authorList>
            <person name="Spang A."/>
            <person name="Saw J.H."/>
            <person name="Jorgensen S.L."/>
            <person name="Zaremba-Niedzwiedzka K."/>
            <person name="Martijn J."/>
            <person name="Lind A.E."/>
            <person name="van Eijk R."/>
            <person name="Schleper C."/>
            <person name="Guy L."/>
            <person name="Ettema T.J."/>
        </authorList>
    </citation>
    <scope>NUCLEOTIDE SEQUENCE</scope>
</reference>
<gene>
    <name evidence="1" type="ORF">LCGC14_0357390</name>
</gene>
<sequence length="105" mass="12122">MVLRTQKLRSSQRLGARNSFKYICDNLSELILGLEPMIKKSDMRFKQAQALLRDMRDVIDFMGCSNEEALQASLNLLISRTHETAAVFRLTKPINHHVKGEEYQL</sequence>
<proteinExistence type="predicted"/>
<dbReference type="EMBL" id="LAZR01000274">
    <property type="protein sequence ID" value="KKN77765.1"/>
    <property type="molecule type" value="Genomic_DNA"/>
</dbReference>